<evidence type="ECO:0000313" key="8">
    <source>
        <dbReference type="EMBL" id="KAG1362217.1"/>
    </source>
</evidence>
<protein>
    <submittedName>
        <fullName evidence="8">21 kDa protein</fullName>
    </submittedName>
</protein>
<dbReference type="Gene3D" id="1.20.140.40">
    <property type="entry name" value="Invertase/pectin methylesterase inhibitor family protein"/>
    <property type="match status" value="1"/>
</dbReference>
<dbReference type="InterPro" id="IPR006501">
    <property type="entry name" value="Pectinesterase_inhib_dom"/>
</dbReference>
<keyword evidence="3 6" id="KW-0732">Signal</keyword>
<feature type="signal peptide" evidence="6">
    <location>
        <begin position="1"/>
        <end position="34"/>
    </location>
</feature>
<dbReference type="PANTHER" id="PTHR31080">
    <property type="entry name" value="PECTINESTERASE INHIBITOR-LIKE"/>
    <property type="match status" value="1"/>
</dbReference>
<dbReference type="SUPFAM" id="SSF101148">
    <property type="entry name" value="Plant invertase/pectin methylesterase inhibitor"/>
    <property type="match status" value="1"/>
</dbReference>
<keyword evidence="9" id="KW-1185">Reference proteome</keyword>
<evidence type="ECO:0000256" key="3">
    <source>
        <dbReference type="ARBA" id="ARBA00022729"/>
    </source>
</evidence>
<evidence type="ECO:0000313" key="9">
    <source>
        <dbReference type="Proteomes" id="UP000797356"/>
    </source>
</evidence>
<comment type="similarity">
    <text evidence="5">Belongs to the PMEI family.</text>
</comment>
<dbReference type="InterPro" id="IPR035513">
    <property type="entry name" value="Invertase/methylesterase_inhib"/>
</dbReference>
<name>A0A8K0N894_COCNU</name>
<dbReference type="EMBL" id="CM017881">
    <property type="protein sequence ID" value="KAG1362217.1"/>
    <property type="molecule type" value="Genomic_DNA"/>
</dbReference>
<feature type="chain" id="PRO_5035435645" evidence="6">
    <location>
        <begin position="35"/>
        <end position="211"/>
    </location>
</feature>
<evidence type="ECO:0000256" key="1">
    <source>
        <dbReference type="ARBA" id="ARBA00004239"/>
    </source>
</evidence>
<dbReference type="PANTHER" id="PTHR31080:SF161">
    <property type="entry name" value="OS10G0508700 PROTEIN"/>
    <property type="match status" value="1"/>
</dbReference>
<sequence length="211" mass="22223">MAVRNSTGISSCSPLAALLTLILAFALDAGACHAATPNTHGTISLEFIRTSCKKAKYPSLCFNSLAAYAPTIQTSPIQLAEASLSVSLSYARDTSTMMTRLSKGKGMSSSEAEAMSDCTESLGDSVDELKQSLKAMGHLGGKNIKLRVNDIQTWVSSALTDENTCMDGFASNGMKTGERNNIRSRIVKVAQLTSNALSIISGLAAIESYSP</sequence>
<evidence type="ECO:0000256" key="2">
    <source>
        <dbReference type="ARBA" id="ARBA00022525"/>
    </source>
</evidence>
<dbReference type="GO" id="GO:0005576">
    <property type="term" value="C:extracellular region"/>
    <property type="evidence" value="ECO:0007669"/>
    <property type="project" value="UniProtKB-SubCell"/>
</dbReference>
<dbReference type="OrthoDB" id="1430376at2759"/>
<dbReference type="Proteomes" id="UP000797356">
    <property type="component" value="Chromosome 10"/>
</dbReference>
<dbReference type="Pfam" id="PF04043">
    <property type="entry name" value="PMEI"/>
    <property type="match status" value="1"/>
</dbReference>
<dbReference type="GO" id="GO:0004857">
    <property type="term" value="F:enzyme inhibitor activity"/>
    <property type="evidence" value="ECO:0007669"/>
    <property type="project" value="InterPro"/>
</dbReference>
<evidence type="ECO:0000256" key="4">
    <source>
        <dbReference type="ARBA" id="ARBA00023157"/>
    </source>
</evidence>
<evidence type="ECO:0000256" key="6">
    <source>
        <dbReference type="SAM" id="SignalP"/>
    </source>
</evidence>
<dbReference type="InterPro" id="IPR051955">
    <property type="entry name" value="PME_Inhibitor"/>
</dbReference>
<dbReference type="FunFam" id="1.20.140.40:FF:000006">
    <property type="entry name" value="Pectinesterase inhibitor 3"/>
    <property type="match status" value="1"/>
</dbReference>
<dbReference type="CDD" id="cd15798">
    <property type="entry name" value="PMEI-like_3"/>
    <property type="match status" value="1"/>
</dbReference>
<keyword evidence="4" id="KW-1015">Disulfide bond</keyword>
<reference evidence="8" key="2">
    <citation type="submission" date="2019-07" db="EMBL/GenBank/DDBJ databases">
        <authorList>
            <person name="Yang Y."/>
            <person name="Bocs S."/>
            <person name="Baudouin L."/>
        </authorList>
    </citation>
    <scope>NUCLEOTIDE SEQUENCE</scope>
    <source>
        <tissue evidence="8">Spear leaf of Hainan Tall coconut</tissue>
    </source>
</reference>
<proteinExistence type="inferred from homology"/>
<accession>A0A8K0N894</accession>
<gene>
    <name evidence="8" type="ORF">COCNU_10G004360</name>
</gene>
<feature type="domain" description="Pectinesterase inhibitor" evidence="7">
    <location>
        <begin position="43"/>
        <end position="199"/>
    </location>
</feature>
<comment type="subcellular location">
    <subcellularLocation>
        <location evidence="1">Secreted</location>
        <location evidence="1">Extracellular space</location>
    </subcellularLocation>
</comment>
<keyword evidence="2" id="KW-0964">Secreted</keyword>
<organism evidence="8 9">
    <name type="scientific">Cocos nucifera</name>
    <name type="common">Coconut palm</name>
    <dbReference type="NCBI Taxonomy" id="13894"/>
    <lineage>
        <taxon>Eukaryota</taxon>
        <taxon>Viridiplantae</taxon>
        <taxon>Streptophyta</taxon>
        <taxon>Embryophyta</taxon>
        <taxon>Tracheophyta</taxon>
        <taxon>Spermatophyta</taxon>
        <taxon>Magnoliopsida</taxon>
        <taxon>Liliopsida</taxon>
        <taxon>Arecaceae</taxon>
        <taxon>Arecoideae</taxon>
        <taxon>Cocoseae</taxon>
        <taxon>Attaleinae</taxon>
        <taxon>Cocos</taxon>
    </lineage>
</organism>
<evidence type="ECO:0000259" key="7">
    <source>
        <dbReference type="SMART" id="SM00856"/>
    </source>
</evidence>
<reference evidence="8" key="1">
    <citation type="journal article" date="2017" name="Gigascience">
        <title>The genome draft of coconut (Cocos nucifera).</title>
        <authorList>
            <person name="Xiao Y."/>
            <person name="Xu P."/>
            <person name="Fan H."/>
            <person name="Baudouin L."/>
            <person name="Xia W."/>
            <person name="Bocs S."/>
            <person name="Xu J."/>
            <person name="Li Q."/>
            <person name="Guo A."/>
            <person name="Zhou L."/>
            <person name="Li J."/>
            <person name="Wu Y."/>
            <person name="Ma Z."/>
            <person name="Armero A."/>
            <person name="Issali A.E."/>
            <person name="Liu N."/>
            <person name="Peng M."/>
            <person name="Yang Y."/>
        </authorList>
    </citation>
    <scope>NUCLEOTIDE SEQUENCE</scope>
    <source>
        <tissue evidence="8">Spear leaf of Hainan Tall coconut</tissue>
    </source>
</reference>
<dbReference type="SMART" id="SM00856">
    <property type="entry name" value="PMEI"/>
    <property type="match status" value="1"/>
</dbReference>
<dbReference type="NCBIfam" id="TIGR01614">
    <property type="entry name" value="PME_inhib"/>
    <property type="match status" value="1"/>
</dbReference>
<comment type="caution">
    <text evidence="8">The sequence shown here is derived from an EMBL/GenBank/DDBJ whole genome shotgun (WGS) entry which is preliminary data.</text>
</comment>
<dbReference type="AlphaFoldDB" id="A0A8K0N894"/>
<evidence type="ECO:0000256" key="5">
    <source>
        <dbReference type="ARBA" id="ARBA00038471"/>
    </source>
</evidence>